<organism evidence="1 2">
    <name type="scientific">Catharanthus roseus</name>
    <name type="common">Madagascar periwinkle</name>
    <name type="synonym">Vinca rosea</name>
    <dbReference type="NCBI Taxonomy" id="4058"/>
    <lineage>
        <taxon>Eukaryota</taxon>
        <taxon>Viridiplantae</taxon>
        <taxon>Streptophyta</taxon>
        <taxon>Embryophyta</taxon>
        <taxon>Tracheophyta</taxon>
        <taxon>Spermatophyta</taxon>
        <taxon>Magnoliopsida</taxon>
        <taxon>eudicotyledons</taxon>
        <taxon>Gunneridae</taxon>
        <taxon>Pentapetalae</taxon>
        <taxon>asterids</taxon>
        <taxon>lamiids</taxon>
        <taxon>Gentianales</taxon>
        <taxon>Apocynaceae</taxon>
        <taxon>Rauvolfioideae</taxon>
        <taxon>Vinceae</taxon>
        <taxon>Catharanthinae</taxon>
        <taxon>Catharanthus</taxon>
    </lineage>
</organism>
<protein>
    <submittedName>
        <fullName evidence="1">Uncharacterized protein</fullName>
    </submittedName>
</protein>
<proteinExistence type="predicted"/>
<evidence type="ECO:0000313" key="1">
    <source>
        <dbReference type="EMBL" id="KAI5660269.1"/>
    </source>
</evidence>
<name>A0ACC0AJC3_CATRO</name>
<reference evidence="2" key="1">
    <citation type="journal article" date="2023" name="Nat. Plants">
        <title>Single-cell RNA sequencing provides a high-resolution roadmap for understanding the multicellular compartmentation of specialized metabolism.</title>
        <authorList>
            <person name="Sun S."/>
            <person name="Shen X."/>
            <person name="Li Y."/>
            <person name="Li Y."/>
            <person name="Wang S."/>
            <person name="Li R."/>
            <person name="Zhang H."/>
            <person name="Shen G."/>
            <person name="Guo B."/>
            <person name="Wei J."/>
            <person name="Xu J."/>
            <person name="St-Pierre B."/>
            <person name="Chen S."/>
            <person name="Sun C."/>
        </authorList>
    </citation>
    <scope>NUCLEOTIDE SEQUENCE [LARGE SCALE GENOMIC DNA]</scope>
</reference>
<accession>A0ACC0AJC3</accession>
<evidence type="ECO:0000313" key="2">
    <source>
        <dbReference type="Proteomes" id="UP001060085"/>
    </source>
</evidence>
<comment type="caution">
    <text evidence="1">The sequence shown here is derived from an EMBL/GenBank/DDBJ whole genome shotgun (WGS) entry which is preliminary data.</text>
</comment>
<sequence>MARWISSKLKKAEDFLHQIDQQAADSLRKNENVRSDEELVVDNLKKPSENKPLLKDQLKKKTIENNDFIGKSRSDHTSNIDYRRGLNNFNNVNSLNKDKESSVSLNSKPKSSATSLTDTDWTELLSVPSKKAVPGGNKSGIAVLSARSPRRDGNVKGNLGLRPNVVALDGKKIQRGQTRVVKSDRRSGLELDSKFNGGGLDGRLSDVGDVTSRTSTSSSGIESRNSEESGERGERSDFDLKNLNTKVANENKDEGFKGSKEASDGSSNEGQLQSKDNLDDARDPSNTELSTFDGKQEPKAASNDAERPNIAVDAVDGSRVGSRISASSKKSSSLSSDEESDSGTDSASSSDSESEREREERKKQRQQILAEKAAAKATEAIKERENAVARLEGEKQSLEKILEERAKQQALEASKLQTTTMEVMEAVEIEKQKHNNTRMEALARLTKLETTNADLARSLASAQKNLEVQINNISQLRRQSELKQDALEELTRKISSTHQSSNKLEASKGVEIEREMLEAEYSFLTDKVGKLQEKAKTLQTSIESTQRELQNPSEVEIELKRRLSQLTDHLIQKQAQVEALSSEKAMLVFKIEAVSRELEENRSELDSTGILSTSSREDLESGSWELPDSRLKPLLIERIRSGKQQLGLLVRQLDSIYCAGAMFLRRKSGARTWAIVYLVCLHLWVIYILMSHSSPVSNEARSGAVISLENINNTGGA</sequence>
<gene>
    <name evidence="1" type="ORF">M9H77_29062</name>
</gene>
<keyword evidence="2" id="KW-1185">Reference proteome</keyword>
<dbReference type="EMBL" id="CM044706">
    <property type="protein sequence ID" value="KAI5660269.1"/>
    <property type="molecule type" value="Genomic_DNA"/>
</dbReference>
<dbReference type="Proteomes" id="UP001060085">
    <property type="component" value="Linkage Group LG06"/>
</dbReference>